<name>A0ABV8YM40_9ACTN</name>
<evidence type="ECO:0000313" key="4">
    <source>
        <dbReference type="EMBL" id="MFC4465320.1"/>
    </source>
</evidence>
<dbReference type="SMART" id="SM01134">
    <property type="entry name" value="DeoRC"/>
    <property type="match status" value="1"/>
</dbReference>
<evidence type="ECO:0000256" key="2">
    <source>
        <dbReference type="ARBA" id="ARBA00023163"/>
    </source>
</evidence>
<sequence length="256" mass="27425">MQSAARRRALLEQVRADGYVTTGGLARQFDVDGSTIRRDLAHLERAGLIKRTRGGLFPAEPAAAIDVPYDVRRGAHLAEKTAIAQAAAELIENGQSVILDSGSTTYQLAVALRRQKKDVFVVTNDLMIAVCLATDPTIRVHLTGGSPVDTAYTLVGPSTVTELERLHADWTFLGSEAVHHRAGITNINMVELPVKQAMVNAAERVAVVAASASFGKRALVPVCSLDAISLFITDDGITDDERARYGSRLHTVTAAV</sequence>
<proteinExistence type="predicted"/>
<keyword evidence="5" id="KW-1185">Reference proteome</keyword>
<dbReference type="EMBL" id="JBHSFG010000020">
    <property type="protein sequence ID" value="MFC4465320.1"/>
    <property type="molecule type" value="Genomic_DNA"/>
</dbReference>
<evidence type="ECO:0000313" key="5">
    <source>
        <dbReference type="Proteomes" id="UP001596012"/>
    </source>
</evidence>
<dbReference type="PROSITE" id="PS51000">
    <property type="entry name" value="HTH_DEOR_2"/>
    <property type="match status" value="1"/>
</dbReference>
<dbReference type="PANTHER" id="PTHR30363:SF44">
    <property type="entry name" value="AGA OPERON TRANSCRIPTIONAL REPRESSOR-RELATED"/>
    <property type="match status" value="1"/>
</dbReference>
<keyword evidence="4" id="KW-0238">DNA-binding</keyword>
<dbReference type="InterPro" id="IPR036388">
    <property type="entry name" value="WH-like_DNA-bd_sf"/>
</dbReference>
<dbReference type="InterPro" id="IPR036390">
    <property type="entry name" value="WH_DNA-bd_sf"/>
</dbReference>
<evidence type="ECO:0000259" key="3">
    <source>
        <dbReference type="PROSITE" id="PS51000"/>
    </source>
</evidence>
<dbReference type="Gene3D" id="1.10.10.10">
    <property type="entry name" value="Winged helix-like DNA-binding domain superfamily/Winged helix DNA-binding domain"/>
    <property type="match status" value="1"/>
</dbReference>
<dbReference type="GO" id="GO:0003677">
    <property type="term" value="F:DNA binding"/>
    <property type="evidence" value="ECO:0007669"/>
    <property type="project" value="UniProtKB-KW"/>
</dbReference>
<dbReference type="Pfam" id="PF08220">
    <property type="entry name" value="HTH_DeoR"/>
    <property type="match status" value="1"/>
</dbReference>
<dbReference type="InterPro" id="IPR037171">
    <property type="entry name" value="NagB/RpiA_transferase-like"/>
</dbReference>
<keyword evidence="1" id="KW-0805">Transcription regulation</keyword>
<organism evidence="4 5">
    <name type="scientific">Streptomyces xiangluensis</name>
    <dbReference type="NCBI Taxonomy" id="2665720"/>
    <lineage>
        <taxon>Bacteria</taxon>
        <taxon>Bacillati</taxon>
        <taxon>Actinomycetota</taxon>
        <taxon>Actinomycetes</taxon>
        <taxon>Kitasatosporales</taxon>
        <taxon>Streptomycetaceae</taxon>
        <taxon>Streptomyces</taxon>
    </lineage>
</organism>
<dbReference type="Proteomes" id="UP001596012">
    <property type="component" value="Unassembled WGS sequence"/>
</dbReference>
<dbReference type="Gene3D" id="3.40.50.1360">
    <property type="match status" value="1"/>
</dbReference>
<evidence type="ECO:0000256" key="1">
    <source>
        <dbReference type="ARBA" id="ARBA00023015"/>
    </source>
</evidence>
<reference evidence="5" key="1">
    <citation type="journal article" date="2019" name="Int. J. Syst. Evol. Microbiol.">
        <title>The Global Catalogue of Microorganisms (GCM) 10K type strain sequencing project: providing services to taxonomists for standard genome sequencing and annotation.</title>
        <authorList>
            <consortium name="The Broad Institute Genomics Platform"/>
            <consortium name="The Broad Institute Genome Sequencing Center for Infectious Disease"/>
            <person name="Wu L."/>
            <person name="Ma J."/>
        </authorList>
    </citation>
    <scope>NUCLEOTIDE SEQUENCE [LARGE SCALE GENOMIC DNA]</scope>
    <source>
        <strain evidence="5">DT43</strain>
    </source>
</reference>
<dbReference type="SUPFAM" id="SSF46785">
    <property type="entry name" value="Winged helix' DNA-binding domain"/>
    <property type="match status" value="1"/>
</dbReference>
<gene>
    <name evidence="4" type="ORF">ACFPH6_12370</name>
</gene>
<feature type="domain" description="HTH deoR-type" evidence="3">
    <location>
        <begin position="3"/>
        <end position="58"/>
    </location>
</feature>
<dbReference type="PANTHER" id="PTHR30363">
    <property type="entry name" value="HTH-TYPE TRANSCRIPTIONAL REGULATOR SRLR-RELATED"/>
    <property type="match status" value="1"/>
</dbReference>
<protein>
    <submittedName>
        <fullName evidence="4">DeoR/GlpR family DNA-binding transcription regulator</fullName>
    </submittedName>
</protein>
<accession>A0ABV8YM40</accession>
<dbReference type="InterPro" id="IPR014036">
    <property type="entry name" value="DeoR-like_C"/>
</dbReference>
<comment type="caution">
    <text evidence="4">The sequence shown here is derived from an EMBL/GenBank/DDBJ whole genome shotgun (WGS) entry which is preliminary data.</text>
</comment>
<dbReference type="RefSeq" id="WP_386341209.1">
    <property type="nucleotide sequence ID" value="NZ_JBHSFG010000020.1"/>
</dbReference>
<dbReference type="InterPro" id="IPR001034">
    <property type="entry name" value="DeoR_HTH"/>
</dbReference>
<dbReference type="InterPro" id="IPR050313">
    <property type="entry name" value="Carb_Metab_HTH_regulators"/>
</dbReference>
<keyword evidence="2" id="KW-0804">Transcription</keyword>
<dbReference type="PRINTS" id="PR00037">
    <property type="entry name" value="HTHLACR"/>
</dbReference>
<dbReference type="Pfam" id="PF00455">
    <property type="entry name" value="DeoRC"/>
    <property type="match status" value="1"/>
</dbReference>
<dbReference type="SMART" id="SM00420">
    <property type="entry name" value="HTH_DEOR"/>
    <property type="match status" value="1"/>
</dbReference>
<dbReference type="SUPFAM" id="SSF100950">
    <property type="entry name" value="NagB/RpiA/CoA transferase-like"/>
    <property type="match status" value="1"/>
</dbReference>